<dbReference type="SUPFAM" id="SSF51735">
    <property type="entry name" value="NAD(P)-binding Rossmann-fold domains"/>
    <property type="match status" value="1"/>
</dbReference>
<dbReference type="InterPro" id="IPR036291">
    <property type="entry name" value="NAD(P)-bd_dom_sf"/>
</dbReference>
<evidence type="ECO:0000313" key="9">
    <source>
        <dbReference type="EMBL" id="RJT86217.1"/>
    </source>
</evidence>
<dbReference type="InterPro" id="IPR013131">
    <property type="entry name" value="Mannitol_DH_N"/>
</dbReference>
<comment type="similarity">
    <text evidence="1">Belongs to the mannitol dehydrogenase family.</text>
</comment>
<reference evidence="9 10" key="1">
    <citation type="submission" date="2018-09" db="EMBL/GenBank/DDBJ databases">
        <title>Novel species of Cryobacterium.</title>
        <authorList>
            <person name="Liu Q."/>
            <person name="Xin Y.-H."/>
        </authorList>
    </citation>
    <scope>NUCLEOTIDE SEQUENCE [LARGE SCALE GENOMIC DNA]</scope>
    <source>
        <strain evidence="9 10">Hh39</strain>
    </source>
</reference>
<dbReference type="PRINTS" id="PR00084">
    <property type="entry name" value="MTLDHDRGNASE"/>
</dbReference>
<dbReference type="PANTHER" id="PTHR43362:SF1">
    <property type="entry name" value="MANNITOL DEHYDROGENASE 2-RELATED"/>
    <property type="match status" value="1"/>
</dbReference>
<sequence>MSASLDTLQAGRLSRAAYSARSGRARATPPVRIVHLGLGAFHRAHQAWFTAQVDEAGEWGIAAFTGRNAQAALELQPQDGLFTLIERSEAADAATIVTSIVEAVDGANLARLLELLAAPTTSIVTLTITEAGYRFGIDGLPNADDPAVAADVVWLRAAFSAATLPHDLAHGPTTTMGRLLLGLEARRRAGAEPIAVVPCDNIPDNGEFLARGLGALARSVSPATAEWIAASVSFVTTSVDRITPRTTPADLNAAAALTGWCDDAAVVTEPFRDWVLSGRFPGGRPAWERAGARFVDDIAPFERRKLWMLNGAHSLLAYDGLLRGHDTVAEAMADPVCRARVNNWWDAVVRWLPPQGLELEAYRGALLERFDNARIEHRLGQISGEAVTKLRVRIVPTVLAERAAGRTAPSGLRAIGSWVALVLRGYPFVDAESAAIAVVVASGGDGAVAALVALVDPRLATDAALLADIRAVVAASAA</sequence>
<evidence type="ECO:0000256" key="1">
    <source>
        <dbReference type="ARBA" id="ARBA00006541"/>
    </source>
</evidence>
<gene>
    <name evidence="9" type="ORF">D6T64_18295</name>
</gene>
<evidence type="ECO:0000259" key="7">
    <source>
        <dbReference type="Pfam" id="PF01232"/>
    </source>
</evidence>
<dbReference type="InterPro" id="IPR000669">
    <property type="entry name" value="Mannitol_DH"/>
</dbReference>
<evidence type="ECO:0000256" key="3">
    <source>
        <dbReference type="ARBA" id="ARBA00016219"/>
    </source>
</evidence>
<dbReference type="OrthoDB" id="271711at2"/>
<dbReference type="PANTHER" id="PTHR43362">
    <property type="entry name" value="MANNITOL DEHYDROGENASE DSF1-RELATED"/>
    <property type="match status" value="1"/>
</dbReference>
<dbReference type="GO" id="GO:0019594">
    <property type="term" value="P:mannitol metabolic process"/>
    <property type="evidence" value="ECO:0007669"/>
    <property type="project" value="InterPro"/>
</dbReference>
<dbReference type="EMBL" id="QZVS01000094">
    <property type="protein sequence ID" value="RJT86217.1"/>
    <property type="molecule type" value="Genomic_DNA"/>
</dbReference>
<feature type="domain" description="Mannitol dehydrogenase C-terminal" evidence="8">
    <location>
        <begin position="297"/>
        <end position="419"/>
    </location>
</feature>
<dbReference type="Pfam" id="PF01232">
    <property type="entry name" value="Mannitol_dh"/>
    <property type="match status" value="1"/>
</dbReference>
<dbReference type="EC" id="1.1.1.17" evidence="2"/>
<dbReference type="InterPro" id="IPR050988">
    <property type="entry name" value="Mannitol_DH/Oxidoreductase"/>
</dbReference>
<dbReference type="Pfam" id="PF08125">
    <property type="entry name" value="Mannitol_dh_C"/>
    <property type="match status" value="1"/>
</dbReference>
<keyword evidence="10" id="KW-1185">Reference proteome</keyword>
<evidence type="ECO:0000256" key="6">
    <source>
        <dbReference type="ARBA" id="ARBA00048615"/>
    </source>
</evidence>
<proteinExistence type="inferred from homology"/>
<dbReference type="InterPro" id="IPR023027">
    <property type="entry name" value="Mannitol_DH_CS"/>
</dbReference>
<dbReference type="Gene3D" id="3.40.50.720">
    <property type="entry name" value="NAD(P)-binding Rossmann-like Domain"/>
    <property type="match status" value="1"/>
</dbReference>
<dbReference type="AlphaFoldDB" id="A0A3A5MFM8"/>
<dbReference type="InterPro" id="IPR008927">
    <property type="entry name" value="6-PGluconate_DH-like_C_sf"/>
</dbReference>
<comment type="catalytic activity">
    <reaction evidence="6">
        <text>D-mannitol 1-phosphate + NAD(+) = beta-D-fructose 6-phosphate + NADH + H(+)</text>
        <dbReference type="Rhea" id="RHEA:19661"/>
        <dbReference type="ChEBI" id="CHEBI:15378"/>
        <dbReference type="ChEBI" id="CHEBI:57540"/>
        <dbReference type="ChEBI" id="CHEBI:57634"/>
        <dbReference type="ChEBI" id="CHEBI:57945"/>
        <dbReference type="ChEBI" id="CHEBI:61381"/>
        <dbReference type="EC" id="1.1.1.17"/>
    </reaction>
</comment>
<evidence type="ECO:0000259" key="8">
    <source>
        <dbReference type="Pfam" id="PF08125"/>
    </source>
</evidence>
<dbReference type="Proteomes" id="UP000272015">
    <property type="component" value="Unassembled WGS sequence"/>
</dbReference>
<protein>
    <recommendedName>
        <fullName evidence="3">Mannitol-1-phosphate 5-dehydrogenase</fullName>
        <ecNumber evidence="2">1.1.1.17</ecNumber>
    </recommendedName>
</protein>
<comment type="caution">
    <text evidence="9">The sequence shown here is derived from an EMBL/GenBank/DDBJ whole genome shotgun (WGS) entry which is preliminary data.</text>
</comment>
<accession>A0A3A5MFM8</accession>
<keyword evidence="4" id="KW-0560">Oxidoreductase</keyword>
<evidence type="ECO:0000256" key="5">
    <source>
        <dbReference type="ARBA" id="ARBA00023027"/>
    </source>
</evidence>
<evidence type="ECO:0000313" key="10">
    <source>
        <dbReference type="Proteomes" id="UP000272015"/>
    </source>
</evidence>
<dbReference type="InterPro" id="IPR013118">
    <property type="entry name" value="Mannitol_DH_C"/>
</dbReference>
<keyword evidence="5" id="KW-0520">NAD</keyword>
<evidence type="ECO:0000256" key="4">
    <source>
        <dbReference type="ARBA" id="ARBA00023002"/>
    </source>
</evidence>
<dbReference type="GO" id="GO:0008926">
    <property type="term" value="F:mannitol-1-phosphate 5-dehydrogenase activity"/>
    <property type="evidence" value="ECO:0007669"/>
    <property type="project" value="UniProtKB-EC"/>
</dbReference>
<dbReference type="InterPro" id="IPR013328">
    <property type="entry name" value="6PGD_dom2"/>
</dbReference>
<dbReference type="Gene3D" id="1.10.1040.10">
    <property type="entry name" value="N-(1-d-carboxylethyl)-l-norvaline Dehydrogenase, domain 2"/>
    <property type="match status" value="1"/>
</dbReference>
<dbReference type="SUPFAM" id="SSF48179">
    <property type="entry name" value="6-phosphogluconate dehydrogenase C-terminal domain-like"/>
    <property type="match status" value="1"/>
</dbReference>
<feature type="domain" description="Mannitol dehydrogenase N-terminal" evidence="7">
    <location>
        <begin position="32"/>
        <end position="288"/>
    </location>
</feature>
<dbReference type="PROSITE" id="PS00974">
    <property type="entry name" value="MANNITOL_DHGENASE"/>
    <property type="match status" value="1"/>
</dbReference>
<organism evidence="9 10">
    <name type="scientific">Cryobacterium melibiosiphilum</name>
    <dbReference type="NCBI Taxonomy" id="995039"/>
    <lineage>
        <taxon>Bacteria</taxon>
        <taxon>Bacillati</taxon>
        <taxon>Actinomycetota</taxon>
        <taxon>Actinomycetes</taxon>
        <taxon>Micrococcales</taxon>
        <taxon>Microbacteriaceae</taxon>
        <taxon>Cryobacterium</taxon>
    </lineage>
</organism>
<name>A0A3A5MFM8_9MICO</name>
<dbReference type="RefSeq" id="WP_119976114.1">
    <property type="nucleotide sequence ID" value="NZ_JBHSQA010000015.1"/>
</dbReference>
<evidence type="ECO:0000256" key="2">
    <source>
        <dbReference type="ARBA" id="ARBA00012939"/>
    </source>
</evidence>